<evidence type="ECO:0000313" key="2">
    <source>
        <dbReference type="EMBL" id="PIS18251.1"/>
    </source>
</evidence>
<feature type="non-terminal residue" evidence="2">
    <location>
        <position position="1"/>
    </location>
</feature>
<protein>
    <submittedName>
        <fullName evidence="2">Uncharacterized protein</fullName>
    </submittedName>
</protein>
<dbReference type="AlphaFoldDB" id="A0A2H0X075"/>
<name>A0A2H0X075_9BACT</name>
<sequence length="95" mass="10442">KAKEHKPAPKEAGFFLPIETTSAVVKTKADEEGGEKNMATSGTEGPDWSSVPKDEIVVEIRNPETHQLLGLTMQVMKESDELLRIVTNPILRSGR</sequence>
<organism evidence="2 3">
    <name type="scientific">Candidatus Collierbacteria bacterium CG09_land_8_20_14_0_10_46_12</name>
    <dbReference type="NCBI Taxonomy" id="1974533"/>
    <lineage>
        <taxon>Bacteria</taxon>
        <taxon>Candidatus Collieribacteriota</taxon>
    </lineage>
</organism>
<proteinExistence type="predicted"/>
<feature type="region of interest" description="Disordered" evidence="1">
    <location>
        <begin position="26"/>
        <end position="51"/>
    </location>
</feature>
<dbReference type="EMBL" id="PEYY01000011">
    <property type="protein sequence ID" value="PIS18251.1"/>
    <property type="molecule type" value="Genomic_DNA"/>
</dbReference>
<reference evidence="3" key="1">
    <citation type="submission" date="2017-09" db="EMBL/GenBank/DDBJ databases">
        <title>Depth-based differentiation of microbial function through sediment-hosted aquifers and enrichment of novel symbionts in the deep terrestrial subsurface.</title>
        <authorList>
            <person name="Probst A.J."/>
            <person name="Ladd B."/>
            <person name="Jarett J.K."/>
            <person name="Geller-Mcgrath D.E."/>
            <person name="Sieber C.M.K."/>
            <person name="Emerson J.B."/>
            <person name="Anantharaman K."/>
            <person name="Thomas B.C."/>
            <person name="Malmstrom R."/>
            <person name="Stieglmeier M."/>
            <person name="Klingl A."/>
            <person name="Woyke T."/>
            <person name="Ryan C.M."/>
            <person name="Banfield J.F."/>
        </authorList>
    </citation>
    <scope>NUCLEOTIDE SEQUENCE [LARGE SCALE GENOMIC DNA]</scope>
</reference>
<gene>
    <name evidence="2" type="ORF">COT54_00265</name>
</gene>
<evidence type="ECO:0000256" key="1">
    <source>
        <dbReference type="SAM" id="MobiDB-lite"/>
    </source>
</evidence>
<evidence type="ECO:0000313" key="3">
    <source>
        <dbReference type="Proteomes" id="UP000229574"/>
    </source>
</evidence>
<comment type="caution">
    <text evidence="2">The sequence shown here is derived from an EMBL/GenBank/DDBJ whole genome shotgun (WGS) entry which is preliminary data.</text>
</comment>
<accession>A0A2H0X075</accession>
<dbReference type="Proteomes" id="UP000229574">
    <property type="component" value="Unassembled WGS sequence"/>
</dbReference>